<protein>
    <submittedName>
        <fullName evidence="2">N-acetylneuraminate synthase</fullName>
    </submittedName>
</protein>
<dbReference type="RefSeq" id="WP_071388930.1">
    <property type="nucleotide sequence ID" value="NZ_MLQS01000001.1"/>
</dbReference>
<dbReference type="STRING" id="472963.BKP45_06995"/>
<comment type="caution">
    <text evidence="2">The sequence shown here is derived from an EMBL/GenBank/DDBJ whole genome shotgun (WGS) entry which is preliminary data.</text>
</comment>
<dbReference type="PROSITE" id="PS50844">
    <property type="entry name" value="AFP_LIKE"/>
    <property type="match status" value="1"/>
</dbReference>
<dbReference type="GO" id="GO:0016051">
    <property type="term" value="P:carbohydrate biosynthetic process"/>
    <property type="evidence" value="ECO:0007669"/>
    <property type="project" value="InterPro"/>
</dbReference>
<gene>
    <name evidence="2" type="ORF">BKP45_06995</name>
</gene>
<dbReference type="CDD" id="cd11615">
    <property type="entry name" value="SAF_NeuB_like"/>
    <property type="match status" value="1"/>
</dbReference>
<dbReference type="Proteomes" id="UP000180057">
    <property type="component" value="Unassembled WGS sequence"/>
</dbReference>
<organism evidence="2 3">
    <name type="scientific">Anaerobacillus alkalidiazotrophicus</name>
    <dbReference type="NCBI Taxonomy" id="472963"/>
    <lineage>
        <taxon>Bacteria</taxon>
        <taxon>Bacillati</taxon>
        <taxon>Bacillota</taxon>
        <taxon>Bacilli</taxon>
        <taxon>Bacillales</taxon>
        <taxon>Bacillaceae</taxon>
        <taxon>Anaerobacillus</taxon>
    </lineage>
</organism>
<dbReference type="NCBIfam" id="TIGR03569">
    <property type="entry name" value="NeuB_NnaB"/>
    <property type="match status" value="1"/>
</dbReference>
<dbReference type="Gene3D" id="3.20.20.70">
    <property type="entry name" value="Aldolase class I"/>
    <property type="match status" value="1"/>
</dbReference>
<sequence length="358" mass="39619">MINKTYIIAEAGVNHNGSIELAKQLIDIAKDSGADAIKFQTFKAENLVSKNTPKADYQKRQTGEAESQYEMLKKLELGIDEHKVLTNYCREKSIEFLSTPFDYESLDLLVNDFHISKLKVPSGEITNAPLLLKMARTDKPIILSTGMSTLGDIENALSIISFGYLNKNGTPTFETLRQAFYSEEGQMVIKEKVILLHCTTEYPTPFEDVNLLALTTLKTSFGLQVGLSDHTMGISVPIAAVAIGAVVVEKHVTVDRTLPGPDHKASLEPNELKEMVKSIREVEQAIGSPIKKPAPSELKNMNVARKSIVANCNISGGEAFNEKNITVKRPGNGISPIYYWEMLGKKATRNFKKDEEIN</sequence>
<dbReference type="InterPro" id="IPR057736">
    <property type="entry name" value="SAF_PseI/NeuA/NeuB"/>
</dbReference>
<dbReference type="PANTHER" id="PTHR42966:SF1">
    <property type="entry name" value="SIALIC ACID SYNTHASE"/>
    <property type="match status" value="1"/>
</dbReference>
<keyword evidence="3" id="KW-1185">Reference proteome</keyword>
<dbReference type="InterPro" id="IPR006190">
    <property type="entry name" value="SAF_AFP_Neu5Ac"/>
</dbReference>
<feature type="domain" description="AFP-like" evidence="1">
    <location>
        <begin position="307"/>
        <end position="358"/>
    </location>
</feature>
<dbReference type="Pfam" id="PF03102">
    <property type="entry name" value="NeuB"/>
    <property type="match status" value="1"/>
</dbReference>
<evidence type="ECO:0000313" key="3">
    <source>
        <dbReference type="Proteomes" id="UP000180057"/>
    </source>
</evidence>
<dbReference type="InterPro" id="IPR013132">
    <property type="entry name" value="PseI/NeuA/B-like_N"/>
</dbReference>
<dbReference type="SUPFAM" id="SSF51269">
    <property type="entry name" value="AFP III-like domain"/>
    <property type="match status" value="1"/>
</dbReference>
<evidence type="ECO:0000313" key="2">
    <source>
        <dbReference type="EMBL" id="OIJ22375.1"/>
    </source>
</evidence>
<accession>A0A1S2MFA9</accession>
<reference evidence="2 3" key="1">
    <citation type="submission" date="2016-10" db="EMBL/GenBank/DDBJ databases">
        <title>Draft genome sequences of four alkaliphilic bacteria belonging to the Anaerobacillus genus.</title>
        <authorList>
            <person name="Bassil N.M."/>
            <person name="Lloyd J.R."/>
        </authorList>
    </citation>
    <scope>NUCLEOTIDE SEQUENCE [LARGE SCALE GENOMIC DNA]</scope>
    <source>
        <strain evidence="2 3">DSM 22531</strain>
    </source>
</reference>
<evidence type="ECO:0000259" key="1">
    <source>
        <dbReference type="PROSITE" id="PS50844"/>
    </source>
</evidence>
<dbReference type="InterPro" id="IPR013974">
    <property type="entry name" value="SAF"/>
</dbReference>
<dbReference type="Pfam" id="PF08666">
    <property type="entry name" value="SAF"/>
    <property type="match status" value="1"/>
</dbReference>
<dbReference type="Gene3D" id="3.90.1210.10">
    <property type="entry name" value="Antifreeze-like/N-acetylneuraminic acid synthase C-terminal domain"/>
    <property type="match status" value="1"/>
</dbReference>
<proteinExistence type="predicted"/>
<dbReference type="SUPFAM" id="SSF51569">
    <property type="entry name" value="Aldolase"/>
    <property type="match status" value="1"/>
</dbReference>
<dbReference type="InterPro" id="IPR051690">
    <property type="entry name" value="PseI-like"/>
</dbReference>
<dbReference type="InterPro" id="IPR036732">
    <property type="entry name" value="AFP_Neu5c_C_sf"/>
</dbReference>
<dbReference type="AlphaFoldDB" id="A0A1S2MFA9"/>
<name>A0A1S2MFA9_9BACI</name>
<dbReference type="PANTHER" id="PTHR42966">
    <property type="entry name" value="N-ACETYLNEURAMINATE SYNTHASE"/>
    <property type="match status" value="1"/>
</dbReference>
<dbReference type="InterPro" id="IPR020007">
    <property type="entry name" value="NeuB/NeuA"/>
</dbReference>
<dbReference type="GO" id="GO:0047444">
    <property type="term" value="F:N-acylneuraminate-9-phosphate synthase activity"/>
    <property type="evidence" value="ECO:0007669"/>
    <property type="project" value="TreeGrafter"/>
</dbReference>
<dbReference type="EMBL" id="MLQS01000001">
    <property type="protein sequence ID" value="OIJ22375.1"/>
    <property type="molecule type" value="Genomic_DNA"/>
</dbReference>
<dbReference type="InterPro" id="IPR013785">
    <property type="entry name" value="Aldolase_TIM"/>
</dbReference>